<dbReference type="SUPFAM" id="SSF63867">
    <property type="entry name" value="MoeA C-terminal domain-like"/>
    <property type="match status" value="1"/>
</dbReference>
<dbReference type="EMBL" id="CP039268">
    <property type="protein sequence ID" value="QGU32431.1"/>
    <property type="molecule type" value="Genomic_DNA"/>
</dbReference>
<dbReference type="InterPro" id="IPR038987">
    <property type="entry name" value="MoeA-like"/>
</dbReference>
<dbReference type="InterPro" id="IPR044068">
    <property type="entry name" value="CB"/>
</dbReference>
<dbReference type="GO" id="GO:0061599">
    <property type="term" value="F:molybdopterin molybdotransferase activity"/>
    <property type="evidence" value="ECO:0007669"/>
    <property type="project" value="UniProtKB-UniRule"/>
</dbReference>
<dbReference type="InterPro" id="IPR005111">
    <property type="entry name" value="MoeA_C_domain_IV"/>
</dbReference>
<dbReference type="InterPro" id="IPR036688">
    <property type="entry name" value="MoeA_C_domain_IV_sf"/>
</dbReference>
<keyword evidence="4" id="KW-0500">Molybdenum</keyword>
<evidence type="ECO:0000256" key="1">
    <source>
        <dbReference type="ARBA" id="ARBA00022908"/>
    </source>
</evidence>
<evidence type="ECO:0000259" key="5">
    <source>
        <dbReference type="PROSITE" id="PS51900"/>
    </source>
</evidence>
<dbReference type="KEGG" id="ttp:E6P07_05175"/>
<dbReference type="PROSITE" id="PS51900">
    <property type="entry name" value="CB"/>
    <property type="match status" value="1"/>
</dbReference>
<evidence type="ECO:0000256" key="2">
    <source>
        <dbReference type="ARBA" id="ARBA00023125"/>
    </source>
</evidence>
<accession>A0A6I6DXX0</accession>
<dbReference type="Gene3D" id="2.40.340.10">
    <property type="entry name" value="MoeA, C-terminal, domain IV"/>
    <property type="match status" value="1"/>
</dbReference>
<keyword evidence="4" id="KW-0501">Molybdenum cofactor biosynthesis</keyword>
<dbReference type="PANTHER" id="PTHR10192">
    <property type="entry name" value="MOLYBDOPTERIN BIOSYNTHESIS PROTEIN"/>
    <property type="match status" value="1"/>
</dbReference>
<proteinExistence type="inferred from homology"/>
<keyword evidence="4" id="KW-0460">Magnesium</keyword>
<comment type="function">
    <text evidence="4">Catalyzes the insertion of molybdate into adenylated molybdopterin with the concomitant release of AMP.</text>
</comment>
<comment type="pathway">
    <text evidence="4">Cofactor biosynthesis; molybdopterin biosynthesis.</text>
</comment>
<sequence>MTPPNAPQPPRLLDQVRERLRTKHYSIRTEGQYVHWIKRFILFHGKRHPRELGAAEVEAFLTDLAVNGQVAALTQNQALSAILFLYREVQGRPLLGCPGNPVSLFVTAVLFARPLILRMQGVAGELEVRPLRIRAGFDWPRPDRRLEFQRARLERGADGELEVAVYPSRSSAVLSSVAWADGLVQLQPGQVIARGDPVEFLPFAELFY</sequence>
<dbReference type="InterPro" id="IPR010998">
    <property type="entry name" value="Integrase_recombinase_N"/>
</dbReference>
<dbReference type="PANTHER" id="PTHR10192:SF5">
    <property type="entry name" value="GEPHYRIN"/>
    <property type="match status" value="1"/>
</dbReference>
<reference evidence="6 7" key="1">
    <citation type="submission" date="2019-12" db="EMBL/GenBank/DDBJ databases">
        <title>The complete genome of the thermophilic, anoxygenic phototrophic gammaproteobacterium Thermochromatium tepidum.</title>
        <authorList>
            <person name="Sattley W.M."/>
            <person name="Swingley W.D."/>
            <person name="Burchell B.M."/>
            <person name="Gurbani S.A."/>
            <person name="Kujawa C.M."/>
            <person name="Nuccio D.A."/>
            <person name="Schladweiler J."/>
            <person name="Shaffer K.N."/>
            <person name="Stokes L.M."/>
            <person name="Touchman J.W."/>
            <person name="Blankenship R.E."/>
            <person name="Madigan M.T."/>
        </authorList>
    </citation>
    <scope>NUCLEOTIDE SEQUENCE [LARGE SCALE GENOMIC DNA]</scope>
    <source>
        <strain evidence="6 7">ATCC 43061</strain>
    </source>
</reference>
<keyword evidence="4" id="KW-0808">Transferase</keyword>
<dbReference type="GO" id="GO:0015074">
    <property type="term" value="P:DNA integration"/>
    <property type="evidence" value="ECO:0007669"/>
    <property type="project" value="UniProtKB-KW"/>
</dbReference>
<evidence type="ECO:0000313" key="7">
    <source>
        <dbReference type="Proteomes" id="UP000426424"/>
    </source>
</evidence>
<evidence type="ECO:0000256" key="3">
    <source>
        <dbReference type="PROSITE-ProRule" id="PRU01248"/>
    </source>
</evidence>
<evidence type="ECO:0000313" key="6">
    <source>
        <dbReference type="EMBL" id="QGU32431.1"/>
    </source>
</evidence>
<dbReference type="GO" id="GO:0005829">
    <property type="term" value="C:cytosol"/>
    <property type="evidence" value="ECO:0007669"/>
    <property type="project" value="TreeGrafter"/>
</dbReference>
<name>A0A6I6DXX0_THETI</name>
<dbReference type="Pfam" id="PF03454">
    <property type="entry name" value="MoeA_C"/>
    <property type="match status" value="1"/>
</dbReference>
<dbReference type="AlphaFoldDB" id="A0A6I6DXX0"/>
<organism evidence="6 7">
    <name type="scientific">Thermochromatium tepidum ATCC 43061</name>
    <dbReference type="NCBI Taxonomy" id="316276"/>
    <lineage>
        <taxon>Bacteria</taxon>
        <taxon>Pseudomonadati</taxon>
        <taxon>Pseudomonadota</taxon>
        <taxon>Gammaproteobacteria</taxon>
        <taxon>Chromatiales</taxon>
        <taxon>Chromatiaceae</taxon>
        <taxon>Thermochromatium</taxon>
    </lineage>
</organism>
<comment type="similarity">
    <text evidence="4">Belongs to the MoeA family.</text>
</comment>
<gene>
    <name evidence="6" type="ORF">E6P07_05175</name>
</gene>
<dbReference type="GO" id="GO:0006777">
    <property type="term" value="P:Mo-molybdopterin cofactor biosynthetic process"/>
    <property type="evidence" value="ECO:0007669"/>
    <property type="project" value="UniProtKB-UniRule"/>
</dbReference>
<evidence type="ECO:0000256" key="4">
    <source>
        <dbReference type="RuleBase" id="RU365090"/>
    </source>
</evidence>
<comment type="cofactor">
    <cofactor evidence="4">
        <name>Mg(2+)</name>
        <dbReference type="ChEBI" id="CHEBI:18420"/>
    </cofactor>
</comment>
<protein>
    <recommendedName>
        <fullName evidence="4">Molybdopterin molybdenumtransferase</fullName>
        <ecNumber evidence="4">2.10.1.1</ecNumber>
    </recommendedName>
</protein>
<dbReference type="GO" id="GO:0046872">
    <property type="term" value="F:metal ion binding"/>
    <property type="evidence" value="ECO:0007669"/>
    <property type="project" value="UniProtKB-UniRule"/>
</dbReference>
<dbReference type="InterPro" id="IPR004107">
    <property type="entry name" value="Integrase_SAM-like_N"/>
</dbReference>
<keyword evidence="7" id="KW-1185">Reference proteome</keyword>
<dbReference type="RefSeq" id="WP_153974629.1">
    <property type="nucleotide sequence ID" value="NZ_CP039268.1"/>
</dbReference>
<dbReference type="GO" id="GO:0003677">
    <property type="term" value="F:DNA binding"/>
    <property type="evidence" value="ECO:0007669"/>
    <property type="project" value="UniProtKB-UniRule"/>
</dbReference>
<keyword evidence="1" id="KW-0229">DNA integration</keyword>
<dbReference type="EC" id="2.10.1.1" evidence="4"/>
<keyword evidence="4" id="KW-0479">Metal-binding</keyword>
<feature type="domain" description="Core-binding (CB)" evidence="5">
    <location>
        <begin position="7"/>
        <end position="90"/>
    </location>
</feature>
<dbReference type="Proteomes" id="UP000426424">
    <property type="component" value="Chromosome"/>
</dbReference>
<dbReference type="Gene3D" id="1.10.150.130">
    <property type="match status" value="1"/>
</dbReference>
<keyword evidence="2 3" id="KW-0238">DNA-binding</keyword>
<comment type="catalytic activity">
    <reaction evidence="4">
        <text>adenylyl-molybdopterin + molybdate = Mo-molybdopterin + AMP + H(+)</text>
        <dbReference type="Rhea" id="RHEA:35047"/>
        <dbReference type="ChEBI" id="CHEBI:15378"/>
        <dbReference type="ChEBI" id="CHEBI:36264"/>
        <dbReference type="ChEBI" id="CHEBI:62727"/>
        <dbReference type="ChEBI" id="CHEBI:71302"/>
        <dbReference type="ChEBI" id="CHEBI:456215"/>
    </reaction>
</comment>
<dbReference type="Pfam" id="PF13495">
    <property type="entry name" value="Phage_int_SAM_4"/>
    <property type="match status" value="1"/>
</dbReference>
<dbReference type="OrthoDB" id="9804758at2"/>